<evidence type="ECO:0000313" key="2">
    <source>
        <dbReference type="EMBL" id="AQT41921.1"/>
    </source>
</evidence>
<reference evidence="2 3" key="1">
    <citation type="submission" date="2016-11" db="EMBL/GenBank/DDBJ databases">
        <title>Comparative genomics of Bartonella apis.</title>
        <authorList>
            <person name="Engel P."/>
        </authorList>
    </citation>
    <scope>NUCLEOTIDE SEQUENCE [LARGE SCALE GENOMIC DNA]</scope>
    <source>
        <strain evidence="2 3">BBC0178</strain>
    </source>
</reference>
<feature type="signal peptide" evidence="1">
    <location>
        <begin position="1"/>
        <end position="29"/>
    </location>
</feature>
<proteinExistence type="predicted"/>
<dbReference type="RefSeq" id="WP_149867400.1">
    <property type="nucleotide sequence ID" value="NZ_CP015820.1"/>
</dbReference>
<name>A0A1U9M8X7_9HYPH</name>
<dbReference type="EMBL" id="CP015820">
    <property type="protein sequence ID" value="AQT41921.1"/>
    <property type="molecule type" value="Genomic_DNA"/>
</dbReference>
<protein>
    <submittedName>
        <fullName evidence="2">Uncharacterized protein</fullName>
    </submittedName>
</protein>
<sequence>MDQMNMTRRSTILGGLALGLMSSPRLAHASKPPVAAMSQEQLLSSWVYWFYQGGDLAAEQSVYYRDAYVRSMTR</sequence>
<keyword evidence="1" id="KW-0732">Signal</keyword>
<feature type="chain" id="PRO_5012595024" evidence="1">
    <location>
        <begin position="30"/>
        <end position="74"/>
    </location>
</feature>
<accession>A0A1U9M8X7</accession>
<keyword evidence="3" id="KW-1185">Reference proteome</keyword>
<dbReference type="KEGG" id="bapa:BBC0178_004220"/>
<dbReference type="Proteomes" id="UP000189660">
    <property type="component" value="Chromosome"/>
</dbReference>
<dbReference type="AlphaFoldDB" id="A0A1U9M8X7"/>
<evidence type="ECO:0000313" key="3">
    <source>
        <dbReference type="Proteomes" id="UP000189660"/>
    </source>
</evidence>
<evidence type="ECO:0000256" key="1">
    <source>
        <dbReference type="SAM" id="SignalP"/>
    </source>
</evidence>
<organism evidence="2 3">
    <name type="scientific">Bartonella apihabitans</name>
    <dbReference type="NCBI Taxonomy" id="2750929"/>
    <lineage>
        <taxon>Bacteria</taxon>
        <taxon>Pseudomonadati</taxon>
        <taxon>Pseudomonadota</taxon>
        <taxon>Alphaproteobacteria</taxon>
        <taxon>Hyphomicrobiales</taxon>
        <taxon>Bartonellaceae</taxon>
        <taxon>Bartonella</taxon>
    </lineage>
</organism>
<gene>
    <name evidence="2" type="ORF">BBC0178_004220</name>
</gene>